<name>A0AAE3GTZ9_9CYAN</name>
<proteinExistence type="predicted"/>
<keyword evidence="2" id="KW-1185">Reference proteome</keyword>
<dbReference type="SUPFAM" id="SSF53756">
    <property type="entry name" value="UDP-Glycosyltransferase/glycogen phosphorylase"/>
    <property type="match status" value="1"/>
</dbReference>
<evidence type="ECO:0000313" key="1">
    <source>
        <dbReference type="EMBL" id="MCP2729723.1"/>
    </source>
</evidence>
<sequence>MEKIYFYAPDQDSHQFFRQESPPWMEIFKARNNRSGSSNGNFVSWIITTHFHVKQAGISCEVVDDIPKQGIVIADRGTLGNQYPYFGEAMLICAKGDAEFHPSAHLHIVHNPSELKIKRNLLWNPYYIPHWPQPSLIPRSRERSLILENVAFIGSRSNLAKVFLSEDWIHAIDALGCKWHPVFNQKEWNDYSNIDVIVGVRRFDRCTYPNKPASKLINCWRAGVPAILGPESAFIALRKSELDFLIVHSIDEAIEAVKRLKNNPELYLAMVENGIKRAEEFREEIITESWINFFHAYVTTQYEKWQKMSEFERRILFAKRNIRLKLDRMQTRINKISPFNFS</sequence>
<dbReference type="Proteomes" id="UP001204953">
    <property type="component" value="Unassembled WGS sequence"/>
</dbReference>
<protein>
    <recommendedName>
        <fullName evidence="3">Glycosyltransferase family 1 protein</fullName>
    </recommendedName>
</protein>
<comment type="caution">
    <text evidence="1">The sequence shown here is derived from an EMBL/GenBank/DDBJ whole genome shotgun (WGS) entry which is preliminary data.</text>
</comment>
<dbReference type="AlphaFoldDB" id="A0AAE3GTZ9"/>
<dbReference type="EMBL" id="JAMZMM010000137">
    <property type="protein sequence ID" value="MCP2729723.1"/>
    <property type="molecule type" value="Genomic_DNA"/>
</dbReference>
<reference evidence="1" key="1">
    <citation type="submission" date="2022-06" db="EMBL/GenBank/DDBJ databases">
        <title>New cyanobacteria of genus Symplocastrum in benthos of Lake Baikal.</title>
        <authorList>
            <person name="Sorokovikova E."/>
            <person name="Tikhonova I."/>
            <person name="Krasnopeev A."/>
            <person name="Evseev P."/>
            <person name="Gladkikh A."/>
            <person name="Belykh O."/>
        </authorList>
    </citation>
    <scope>NUCLEOTIDE SEQUENCE</scope>
    <source>
        <strain evidence="1">BBK-W-15</strain>
    </source>
</reference>
<evidence type="ECO:0008006" key="3">
    <source>
        <dbReference type="Google" id="ProtNLM"/>
    </source>
</evidence>
<evidence type="ECO:0000313" key="2">
    <source>
        <dbReference type="Proteomes" id="UP001204953"/>
    </source>
</evidence>
<gene>
    <name evidence="1" type="ORF">NJ959_14820</name>
</gene>
<dbReference type="RefSeq" id="WP_254012500.1">
    <property type="nucleotide sequence ID" value="NZ_JAMZMM010000137.1"/>
</dbReference>
<organism evidence="1 2">
    <name type="scientific">Limnofasciculus baicalensis BBK-W-15</name>
    <dbReference type="NCBI Taxonomy" id="2699891"/>
    <lineage>
        <taxon>Bacteria</taxon>
        <taxon>Bacillati</taxon>
        <taxon>Cyanobacteriota</taxon>
        <taxon>Cyanophyceae</taxon>
        <taxon>Coleofasciculales</taxon>
        <taxon>Coleofasciculaceae</taxon>
        <taxon>Limnofasciculus</taxon>
        <taxon>Limnofasciculus baicalensis</taxon>
    </lineage>
</organism>
<accession>A0AAE3GTZ9</accession>